<feature type="region of interest" description="Disordered" evidence="1">
    <location>
        <begin position="45"/>
        <end position="77"/>
    </location>
</feature>
<evidence type="ECO:0000313" key="3">
    <source>
        <dbReference type="Proteomes" id="UP000246005"/>
    </source>
</evidence>
<dbReference type="AlphaFoldDB" id="A0A316HKY7"/>
<dbReference type="Proteomes" id="UP000246005">
    <property type="component" value="Unassembled WGS sequence"/>
</dbReference>
<gene>
    <name evidence="2" type="ORF">C8D88_12364</name>
</gene>
<feature type="compositionally biased region" description="Basic and acidic residues" evidence="1">
    <location>
        <begin position="12"/>
        <end position="24"/>
    </location>
</feature>
<accession>A0A316HKY7</accession>
<name>A0A316HKY7_9PSEU</name>
<evidence type="ECO:0000313" key="2">
    <source>
        <dbReference type="EMBL" id="PWK80700.1"/>
    </source>
</evidence>
<evidence type="ECO:0000256" key="1">
    <source>
        <dbReference type="SAM" id="MobiDB-lite"/>
    </source>
</evidence>
<feature type="compositionally biased region" description="Polar residues" evidence="1">
    <location>
        <begin position="94"/>
        <end position="104"/>
    </location>
</feature>
<reference evidence="2 3" key="1">
    <citation type="submission" date="2018-05" db="EMBL/GenBank/DDBJ databases">
        <title>Genomic Encyclopedia of Type Strains, Phase IV (KMG-IV): sequencing the most valuable type-strain genomes for metagenomic binning, comparative biology and taxonomic classification.</title>
        <authorList>
            <person name="Goeker M."/>
        </authorList>
    </citation>
    <scope>NUCLEOTIDE SEQUENCE [LARGE SCALE GENOMIC DNA]</scope>
    <source>
        <strain evidence="2 3">DSM 45480</strain>
    </source>
</reference>
<protein>
    <submittedName>
        <fullName evidence="2">Uncharacterized protein</fullName>
    </submittedName>
</protein>
<feature type="region of interest" description="Disordered" evidence="1">
    <location>
        <begin position="94"/>
        <end position="119"/>
    </location>
</feature>
<proteinExistence type="predicted"/>
<sequence length="253" mass="27788">MRRRAHRGQPAGRERCKGAHLRLADQPEVHTRQLGLWSLDEVPPACVPGWTPRSTPRTTRKRAGSPSSTPKLPTSLARTRHQYGWPACTHWNASGRTTPTNGRPSPTCGAPTSACPTPLHPRQSPIDRAAFHGRCSAALVDAPAFQRPDCDIARPPDSTTAHAEAVLERDVRLSVQRLLATHLRPHTNDNTTPHRDYWPEMARVSAAALGSMSRPLPARHRVPEVRPAPGDPPAAARETELPEPTGSPRRIHR</sequence>
<feature type="region of interest" description="Disordered" evidence="1">
    <location>
        <begin position="209"/>
        <end position="253"/>
    </location>
</feature>
<comment type="caution">
    <text evidence="2">The sequence shown here is derived from an EMBL/GenBank/DDBJ whole genome shotgun (WGS) entry which is preliminary data.</text>
</comment>
<feature type="compositionally biased region" description="Low complexity" evidence="1">
    <location>
        <begin position="65"/>
        <end position="76"/>
    </location>
</feature>
<organism evidence="2 3">
    <name type="scientific">Lentzea atacamensis</name>
    <dbReference type="NCBI Taxonomy" id="531938"/>
    <lineage>
        <taxon>Bacteria</taxon>
        <taxon>Bacillati</taxon>
        <taxon>Actinomycetota</taxon>
        <taxon>Actinomycetes</taxon>
        <taxon>Pseudonocardiales</taxon>
        <taxon>Pseudonocardiaceae</taxon>
        <taxon>Lentzea</taxon>
    </lineage>
</organism>
<feature type="region of interest" description="Disordered" evidence="1">
    <location>
        <begin position="1"/>
        <end position="24"/>
    </location>
</feature>
<dbReference type="EMBL" id="QGHB01000023">
    <property type="protein sequence ID" value="PWK80700.1"/>
    <property type="molecule type" value="Genomic_DNA"/>
</dbReference>